<evidence type="ECO:0008006" key="4">
    <source>
        <dbReference type="Google" id="ProtNLM"/>
    </source>
</evidence>
<dbReference type="OrthoDB" id="3253684at2759"/>
<evidence type="ECO:0000256" key="1">
    <source>
        <dbReference type="SAM" id="MobiDB-lite"/>
    </source>
</evidence>
<accession>A0A2N5V5Y2</accession>
<organism evidence="2 3">
    <name type="scientific">Puccinia coronata f. sp. avenae</name>
    <dbReference type="NCBI Taxonomy" id="200324"/>
    <lineage>
        <taxon>Eukaryota</taxon>
        <taxon>Fungi</taxon>
        <taxon>Dikarya</taxon>
        <taxon>Basidiomycota</taxon>
        <taxon>Pucciniomycotina</taxon>
        <taxon>Pucciniomycetes</taxon>
        <taxon>Pucciniales</taxon>
        <taxon>Pucciniaceae</taxon>
        <taxon>Puccinia</taxon>
    </lineage>
</organism>
<evidence type="ECO:0000313" key="2">
    <source>
        <dbReference type="EMBL" id="PLW45407.1"/>
    </source>
</evidence>
<feature type="compositionally biased region" description="Polar residues" evidence="1">
    <location>
        <begin position="692"/>
        <end position="708"/>
    </location>
</feature>
<dbReference type="InterPro" id="IPR040521">
    <property type="entry name" value="KDZ"/>
</dbReference>
<sequence>MGRRKTQRNLLGPRTQRLRRSQNSTLNASALAQLRFPPVNTPIDRHGLYPPIPDEEMYYNPWDPDCKHDEGESLGDATSNLWVRWVTLEEEQPINQVDPKIESAQERHRLLARECNWSALIKQMHARYLILKLHTHNWAGANTYESFPIQCVCPPNLKYLRKAKNELKLSFADALMMRSDFYIKATSRDPLHHRKPLFHSRYSLSTTRLCARNQTHNLMIELFFEAQDLRKPFLAAVDMFRLLEEKSERMVESVLQLDNQEVLAGRTCPACFGPRPANHNDYEAATRDRLIICLDGNFQHRHHSKASRDYEILCKPHIFLPEGAADSMTREICHMEILKKPPEKADRCANAHKAADNKRNESTWKGCDDTGLMGAFCRHDAAMSLVNIFKSGEKRALPLALLKKLLLGVEENRPVGVLYDIGCSLNKYIKALLDKFNKHLDEYLKKFPNQTLCISLVYPLKYDEFSKMPLDHDFWNNGLYFQSTAPWAIEPNVRAGIHCVLILSRVQEEYQLIAQELARAVGWGFAHYERFSVSIKYISQRIAQLGSESNNKTVEDVEIDHIDQLNLGRLSRRDNLRVIRKELRLRQSLHGTLMEEWDPHVWWLCGRCQPTTNRHVLLENWQKLLHNVQSEKAKTNIPTNGEVDAALEDVVLDDTLDDGEDANKDWMTDNEDGEDSQGDDSRESGDGDVAQAQENKIQADTAINGNEE</sequence>
<feature type="compositionally biased region" description="Acidic residues" evidence="1">
    <location>
        <begin position="668"/>
        <end position="678"/>
    </location>
</feature>
<dbReference type="STRING" id="200324.A0A2N5V5Y2"/>
<gene>
    <name evidence="2" type="ORF">PCANC_11908</name>
</gene>
<dbReference type="PANTHER" id="PTHR33096">
    <property type="entry name" value="CXC2 DOMAIN-CONTAINING PROTEIN"/>
    <property type="match status" value="1"/>
</dbReference>
<reference evidence="2 3" key="1">
    <citation type="submission" date="2017-11" db="EMBL/GenBank/DDBJ databases">
        <title>De novo assembly and phasing of dikaryotic genomes from two isolates of Puccinia coronata f. sp. avenae, the causal agent of oat crown rust.</title>
        <authorList>
            <person name="Miller M.E."/>
            <person name="Zhang Y."/>
            <person name="Omidvar V."/>
            <person name="Sperschneider J."/>
            <person name="Schwessinger B."/>
            <person name="Raley C."/>
            <person name="Palmer J.M."/>
            <person name="Garnica D."/>
            <person name="Upadhyaya N."/>
            <person name="Rathjen J."/>
            <person name="Taylor J.M."/>
            <person name="Park R.F."/>
            <person name="Dodds P.N."/>
            <person name="Hirsch C.D."/>
            <person name="Kianian S.F."/>
            <person name="Figueroa M."/>
        </authorList>
    </citation>
    <scope>NUCLEOTIDE SEQUENCE [LARGE SCALE GENOMIC DNA]</scope>
    <source>
        <strain evidence="2">12NC29</strain>
    </source>
</reference>
<dbReference type="PANTHER" id="PTHR33096:SF1">
    <property type="entry name" value="CXC1-LIKE CYSTEINE CLUSTER ASSOCIATED WITH KDZ TRANSPOSASES DOMAIN-CONTAINING PROTEIN"/>
    <property type="match status" value="1"/>
</dbReference>
<keyword evidence="3" id="KW-1185">Reference proteome</keyword>
<evidence type="ECO:0000313" key="3">
    <source>
        <dbReference type="Proteomes" id="UP000235388"/>
    </source>
</evidence>
<dbReference type="EMBL" id="PGCJ01000128">
    <property type="protein sequence ID" value="PLW45407.1"/>
    <property type="molecule type" value="Genomic_DNA"/>
</dbReference>
<name>A0A2N5V5Y2_9BASI</name>
<dbReference type="AlphaFoldDB" id="A0A2N5V5Y2"/>
<comment type="caution">
    <text evidence="2">The sequence shown here is derived from an EMBL/GenBank/DDBJ whole genome shotgun (WGS) entry which is preliminary data.</text>
</comment>
<dbReference type="Pfam" id="PF18758">
    <property type="entry name" value="KDZ"/>
    <property type="match status" value="1"/>
</dbReference>
<dbReference type="Proteomes" id="UP000235388">
    <property type="component" value="Unassembled WGS sequence"/>
</dbReference>
<proteinExistence type="predicted"/>
<feature type="region of interest" description="Disordered" evidence="1">
    <location>
        <begin position="656"/>
        <end position="708"/>
    </location>
</feature>
<protein>
    <recommendedName>
        <fullName evidence="4">CxC1-like cysteine cluster associated with KDZ transposases domain-containing protein</fullName>
    </recommendedName>
</protein>